<proteinExistence type="predicted"/>
<gene>
    <name evidence="12" type="primary">LMAN1L</name>
</gene>
<keyword evidence="3 9" id="KW-0732">Signal</keyword>
<sequence length="528" mass="58887">MLVVSRPDPFLYLLLLLLLAPHSLEGCHPPQRRFEYKLSFKGPRLELPEAEIPFWSLHGDAILGLEEVRLAPSMRNRSGAMWSRARVLFSGWEVELQMRVTGPGRRGAQGMAVWYTQSRGQIGPVLGGPASRDGIGILFDSSAQDTENSPAIRVLASNGHTPYELLRDEASQVLGSCYRDFRNRPYPFRVQITYWGQRLRVSLNSGLTPSDPDEVCVDVGPLLLAPGGFFGVSAATSTFWADDHDVLSFLTFSLSEPGPEHPLQPFLEMEQLRLARQLKELRARLALGIREDTILKLSSKDQEEGERIYYLEEILGRHSQILQALQGLSKQLAQAERQWKKQLGSPDQTRPEGAWAQDSFCQILSTPERNGHLSRSLSKTGAHAGALAHGQTLLQDLQEMRDAATHMASRAKVFYLPVGIKHHFLELDQILSLLQEDLLGPVKASTKDPRPPGQPPGTSSCLQPYIFLFVLLVQTVGFFCYVHFSRQKLDKRLQDCLHTGPLPLSPAPCIPRALGALRRHPLSPSMHA</sequence>
<evidence type="ECO:0000256" key="4">
    <source>
        <dbReference type="ARBA" id="ARBA00022734"/>
    </source>
</evidence>
<protein>
    <submittedName>
        <fullName evidence="12">Protein ERGIC-53-like</fullName>
    </submittedName>
</protein>
<dbReference type="GO" id="GO:0033116">
    <property type="term" value="C:endoplasmic reticulum-Golgi intermediate compartment membrane"/>
    <property type="evidence" value="ECO:0007669"/>
    <property type="project" value="UniProtKB-SubCell"/>
</dbReference>
<evidence type="ECO:0000256" key="9">
    <source>
        <dbReference type="SAM" id="SignalP"/>
    </source>
</evidence>
<evidence type="ECO:0000256" key="1">
    <source>
        <dbReference type="ARBA" id="ARBA00004151"/>
    </source>
</evidence>
<evidence type="ECO:0000256" key="3">
    <source>
        <dbReference type="ARBA" id="ARBA00022729"/>
    </source>
</evidence>
<dbReference type="GO" id="GO:0005537">
    <property type="term" value="F:D-mannose binding"/>
    <property type="evidence" value="ECO:0007669"/>
    <property type="project" value="TreeGrafter"/>
</dbReference>
<evidence type="ECO:0000313" key="12">
    <source>
        <dbReference type="RefSeq" id="XP_023380151.1"/>
    </source>
</evidence>
<dbReference type="GO" id="GO:0000139">
    <property type="term" value="C:Golgi membrane"/>
    <property type="evidence" value="ECO:0007669"/>
    <property type="project" value="TreeGrafter"/>
</dbReference>
<dbReference type="SUPFAM" id="SSF49899">
    <property type="entry name" value="Concanavalin A-like lectins/glucanases"/>
    <property type="match status" value="1"/>
</dbReference>
<dbReference type="GO" id="GO:0030134">
    <property type="term" value="C:COPII-coated ER to Golgi transport vesicle"/>
    <property type="evidence" value="ECO:0007669"/>
    <property type="project" value="TreeGrafter"/>
</dbReference>
<dbReference type="InterPro" id="IPR005052">
    <property type="entry name" value="Lectin_leg"/>
</dbReference>
<evidence type="ECO:0000256" key="6">
    <source>
        <dbReference type="ARBA" id="ARBA00023136"/>
    </source>
</evidence>
<keyword evidence="5 8" id="KW-1133">Transmembrane helix</keyword>
<dbReference type="PANTHER" id="PTHR12223:SF31">
    <property type="entry name" value="PROTEIN ERGIC-53-LIKE"/>
    <property type="match status" value="1"/>
</dbReference>
<dbReference type="GO" id="GO:0006888">
    <property type="term" value="P:endoplasmic reticulum to Golgi vesicle-mediated transport"/>
    <property type="evidence" value="ECO:0007669"/>
    <property type="project" value="TreeGrafter"/>
</dbReference>
<keyword evidence="6 8" id="KW-0472">Membrane</keyword>
<evidence type="ECO:0000256" key="5">
    <source>
        <dbReference type="ARBA" id="ARBA00022989"/>
    </source>
</evidence>
<feature type="transmembrane region" description="Helical" evidence="8">
    <location>
        <begin position="465"/>
        <end position="484"/>
    </location>
</feature>
<evidence type="ECO:0000259" key="10">
    <source>
        <dbReference type="PROSITE" id="PS51328"/>
    </source>
</evidence>
<dbReference type="PANTHER" id="PTHR12223">
    <property type="entry name" value="VESICULAR MANNOSE-BINDING LECTIN"/>
    <property type="match status" value="1"/>
</dbReference>
<feature type="chain" id="PRO_5028399795" evidence="9">
    <location>
        <begin position="27"/>
        <end position="528"/>
    </location>
</feature>
<dbReference type="GeneID" id="105306838"/>
<dbReference type="PROSITE" id="PS51328">
    <property type="entry name" value="L_LECTIN_LIKE"/>
    <property type="match status" value="1"/>
</dbReference>
<reference evidence="12" key="1">
    <citation type="submission" date="2025-08" db="UniProtKB">
        <authorList>
            <consortium name="RefSeq"/>
        </authorList>
    </citation>
    <scope>IDENTIFICATION</scope>
    <source>
        <tissue evidence="12">Kidney</tissue>
    </source>
</reference>
<accession>A0A6P6BYD4</accession>
<dbReference type="RefSeq" id="XP_023380151.1">
    <property type="nucleotide sequence ID" value="XM_023524383.1"/>
</dbReference>
<keyword evidence="2 8" id="KW-0812">Transmembrane</keyword>
<dbReference type="InterPro" id="IPR013320">
    <property type="entry name" value="ConA-like_dom_sf"/>
</dbReference>
<dbReference type="OrthoDB" id="10265193at2759"/>
<dbReference type="GO" id="GO:0005789">
    <property type="term" value="C:endoplasmic reticulum membrane"/>
    <property type="evidence" value="ECO:0007669"/>
    <property type="project" value="TreeGrafter"/>
</dbReference>
<organism evidence="11 12">
    <name type="scientific">Pteropus vampyrus</name>
    <name type="common">Large flying fox</name>
    <dbReference type="NCBI Taxonomy" id="132908"/>
    <lineage>
        <taxon>Eukaryota</taxon>
        <taxon>Metazoa</taxon>
        <taxon>Chordata</taxon>
        <taxon>Craniata</taxon>
        <taxon>Vertebrata</taxon>
        <taxon>Euteleostomi</taxon>
        <taxon>Mammalia</taxon>
        <taxon>Eutheria</taxon>
        <taxon>Laurasiatheria</taxon>
        <taxon>Chiroptera</taxon>
        <taxon>Yinpterochiroptera</taxon>
        <taxon>Pteropodoidea</taxon>
        <taxon>Pteropodidae</taxon>
        <taxon>Pteropodinae</taxon>
        <taxon>Pteropus</taxon>
    </lineage>
</organism>
<keyword evidence="7" id="KW-1015">Disulfide bond</keyword>
<dbReference type="AlphaFoldDB" id="A0A6P6BYD4"/>
<dbReference type="InterPro" id="IPR051136">
    <property type="entry name" value="Intracellular_Lectin-GPT"/>
</dbReference>
<keyword evidence="4" id="KW-0430">Lectin</keyword>
<dbReference type="FunFam" id="2.60.120.200:FF:000028">
    <property type="entry name" value="Blast:Protein ERGIC-53"/>
    <property type="match status" value="1"/>
</dbReference>
<dbReference type="Proteomes" id="UP000515202">
    <property type="component" value="Unplaced"/>
</dbReference>
<evidence type="ECO:0000256" key="8">
    <source>
        <dbReference type="SAM" id="Phobius"/>
    </source>
</evidence>
<keyword evidence="11" id="KW-1185">Reference proteome</keyword>
<dbReference type="Pfam" id="PF03388">
    <property type="entry name" value="Lectin_leg-like"/>
    <property type="match status" value="1"/>
</dbReference>
<feature type="domain" description="L-type lectin-like" evidence="10">
    <location>
        <begin position="32"/>
        <end position="254"/>
    </location>
</feature>
<evidence type="ECO:0000256" key="2">
    <source>
        <dbReference type="ARBA" id="ARBA00022692"/>
    </source>
</evidence>
<dbReference type="KEGG" id="pvp:105306838"/>
<dbReference type="Gene3D" id="2.60.120.200">
    <property type="match status" value="1"/>
</dbReference>
<evidence type="ECO:0000256" key="7">
    <source>
        <dbReference type="ARBA" id="ARBA00023157"/>
    </source>
</evidence>
<dbReference type="CTD" id="79748"/>
<feature type="signal peptide" evidence="9">
    <location>
        <begin position="1"/>
        <end position="26"/>
    </location>
</feature>
<name>A0A6P6BYD4_PTEVA</name>
<comment type="subcellular location">
    <subcellularLocation>
        <location evidence="1">Endoplasmic reticulum-Golgi intermediate compartment membrane</location>
        <topology evidence="1">Single-pass type I membrane protein</topology>
    </subcellularLocation>
</comment>
<evidence type="ECO:0000313" key="11">
    <source>
        <dbReference type="Proteomes" id="UP000515202"/>
    </source>
</evidence>